<protein>
    <recommendedName>
        <fullName evidence="1">Leucine-rich repeat domain-containing protein</fullName>
    </recommendedName>
</protein>
<organism evidence="2 3">
    <name type="scientific">Aspergillus nomiae NRRL (strain ATCC 15546 / NRRL 13137 / CBS 260.88 / M93)</name>
    <dbReference type="NCBI Taxonomy" id="1509407"/>
    <lineage>
        <taxon>Eukaryota</taxon>
        <taxon>Fungi</taxon>
        <taxon>Dikarya</taxon>
        <taxon>Ascomycota</taxon>
        <taxon>Pezizomycotina</taxon>
        <taxon>Eurotiomycetes</taxon>
        <taxon>Eurotiomycetidae</taxon>
        <taxon>Eurotiales</taxon>
        <taxon>Aspergillaceae</taxon>
        <taxon>Aspergillus</taxon>
        <taxon>Aspergillus subgen. Circumdati</taxon>
    </lineage>
</organism>
<evidence type="ECO:0000313" key="3">
    <source>
        <dbReference type="Proteomes" id="UP000037505"/>
    </source>
</evidence>
<dbReference type="EMBL" id="JNOM01000377">
    <property type="protein sequence ID" value="KNG82107.1"/>
    <property type="molecule type" value="Genomic_DNA"/>
</dbReference>
<evidence type="ECO:0000259" key="1">
    <source>
        <dbReference type="Pfam" id="PF24969"/>
    </source>
</evidence>
<keyword evidence="3" id="KW-1185">Reference proteome</keyword>
<dbReference type="AlphaFoldDB" id="A0A0L1IRJ3"/>
<feature type="domain" description="Leucine-rich repeat" evidence="1">
    <location>
        <begin position="23"/>
        <end position="177"/>
    </location>
</feature>
<gene>
    <name evidence="2" type="ORF">ANOM_010148</name>
</gene>
<name>A0A0L1IRJ3_ASPN3</name>
<evidence type="ECO:0000313" key="2">
    <source>
        <dbReference type="EMBL" id="KNG82107.1"/>
    </source>
</evidence>
<reference evidence="2 3" key="1">
    <citation type="submission" date="2014-06" db="EMBL/GenBank/DDBJ databases">
        <title>The Genome of the Aflatoxigenic Filamentous Fungus Aspergillus nomius.</title>
        <authorList>
            <person name="Moore M.G."/>
            <person name="Shannon B.M."/>
            <person name="Brian M.M."/>
        </authorList>
    </citation>
    <scope>NUCLEOTIDE SEQUENCE [LARGE SCALE GENOMIC DNA]</scope>
    <source>
        <strain evidence="2 3">NRRL 13137</strain>
    </source>
</reference>
<dbReference type="GeneID" id="26811952"/>
<dbReference type="Pfam" id="PF24969">
    <property type="entry name" value="LRR_15"/>
    <property type="match status" value="1"/>
</dbReference>
<proteinExistence type="predicted"/>
<sequence length="187" mass="21335">MLDWLAASTGLERIALVLSCHRDDWELPDEDMFKAPEFRSALLPFTRTLRTLHLEADHWSPDECASNIADDAGPFGSLKEFAVLEDLRMRYVHLVQPSTPDSIHEFKGPLVDILPSSLRNLEVLEIDEDHYPDLLLDLARLVHGRASFPRLEQITLYLMNLDKSPLNSLRHEYGTVGIGFRVKAQVF</sequence>
<comment type="caution">
    <text evidence="2">The sequence shown here is derived from an EMBL/GenBank/DDBJ whole genome shotgun (WGS) entry which is preliminary data.</text>
</comment>
<dbReference type="OrthoDB" id="2520703at2759"/>
<dbReference type="Proteomes" id="UP000037505">
    <property type="component" value="Unassembled WGS sequence"/>
</dbReference>
<dbReference type="InterPro" id="IPR056867">
    <property type="entry name" value="LRR_15"/>
</dbReference>
<dbReference type="RefSeq" id="XP_015403030.1">
    <property type="nucleotide sequence ID" value="XM_015555404.1"/>
</dbReference>
<accession>A0A0L1IRJ3</accession>